<evidence type="ECO:0000313" key="1">
    <source>
        <dbReference type="EMBL" id="SDE46795.1"/>
    </source>
</evidence>
<dbReference type="EMBL" id="FNAP01000007">
    <property type="protein sequence ID" value="SDE46795.1"/>
    <property type="molecule type" value="Genomic_DNA"/>
</dbReference>
<accession>A0A1G7D7R4</accession>
<gene>
    <name evidence="1" type="ORF">SAMN05421720_10745</name>
</gene>
<evidence type="ECO:0000313" key="2">
    <source>
        <dbReference type="Proteomes" id="UP000199412"/>
    </source>
</evidence>
<keyword evidence="2" id="KW-1185">Reference proteome</keyword>
<organism evidence="1 2">
    <name type="scientific">Rhodospira trueperi</name>
    <dbReference type="NCBI Taxonomy" id="69960"/>
    <lineage>
        <taxon>Bacteria</taxon>
        <taxon>Pseudomonadati</taxon>
        <taxon>Pseudomonadota</taxon>
        <taxon>Alphaproteobacteria</taxon>
        <taxon>Rhodospirillales</taxon>
        <taxon>Rhodospirillaceae</taxon>
        <taxon>Rhodospira</taxon>
    </lineage>
</organism>
<dbReference type="Proteomes" id="UP000199412">
    <property type="component" value="Unassembled WGS sequence"/>
</dbReference>
<sequence length="196" mass="21491">MIGFKITATCKERGYNRVESGWSEGYPVIEGKVKDAIVEKLVINGGKLIVKGVGGPVSVAEFLFSQAWGVGSAIGNSMAQNLIKINDTRFQRAAAARATYNVKVKVTGDFEAEYGIRSYKDIESLLTLLAMIPQKNTKPYQFMGNHVLKAAYELHQHFLDSRVILSSALFEGRAETLKAQGISFEGPCTLNLNIDL</sequence>
<name>A0A1G7D7R4_9PROT</name>
<dbReference type="AlphaFoldDB" id="A0A1G7D7R4"/>
<proteinExistence type="predicted"/>
<reference evidence="1 2" key="1">
    <citation type="submission" date="2016-10" db="EMBL/GenBank/DDBJ databases">
        <authorList>
            <person name="de Groot N.N."/>
        </authorList>
    </citation>
    <scope>NUCLEOTIDE SEQUENCE [LARGE SCALE GENOMIC DNA]</scope>
    <source>
        <strain evidence="1 2">ATCC 700224</strain>
    </source>
</reference>
<protein>
    <submittedName>
        <fullName evidence="1">Uncharacterized protein</fullName>
    </submittedName>
</protein>